<dbReference type="InterPro" id="IPR002509">
    <property type="entry name" value="NODB_dom"/>
</dbReference>
<dbReference type="Proteomes" id="UP001610100">
    <property type="component" value="Unassembled WGS sequence"/>
</dbReference>
<dbReference type="SUPFAM" id="SSF88713">
    <property type="entry name" value="Glycoside hydrolase/deacetylase"/>
    <property type="match status" value="1"/>
</dbReference>
<feature type="domain" description="NodB homology" evidence="1">
    <location>
        <begin position="41"/>
        <end position="266"/>
    </location>
</feature>
<organism evidence="2 3">
    <name type="scientific">Gaetbulibacter aestuarii</name>
    <dbReference type="NCBI Taxonomy" id="1502358"/>
    <lineage>
        <taxon>Bacteria</taxon>
        <taxon>Pseudomonadati</taxon>
        <taxon>Bacteroidota</taxon>
        <taxon>Flavobacteriia</taxon>
        <taxon>Flavobacteriales</taxon>
        <taxon>Flavobacteriaceae</taxon>
        <taxon>Gaetbulibacter</taxon>
    </lineage>
</organism>
<comment type="caution">
    <text evidence="2">The sequence shown here is derived from an EMBL/GenBank/DDBJ whole genome shotgun (WGS) entry which is preliminary data.</text>
</comment>
<dbReference type="Pfam" id="PF01522">
    <property type="entry name" value="Polysacc_deac_1"/>
    <property type="match status" value="1"/>
</dbReference>
<dbReference type="PROSITE" id="PS51677">
    <property type="entry name" value="NODB"/>
    <property type="match status" value="1"/>
</dbReference>
<protein>
    <submittedName>
        <fullName evidence="2">Polysaccharide deacetylase family protein</fullName>
    </submittedName>
</protein>
<evidence type="ECO:0000313" key="2">
    <source>
        <dbReference type="EMBL" id="MFH6770761.1"/>
    </source>
</evidence>
<evidence type="ECO:0000259" key="1">
    <source>
        <dbReference type="PROSITE" id="PS51677"/>
    </source>
</evidence>
<reference evidence="2 3" key="1">
    <citation type="submission" date="2024-02" db="EMBL/GenBank/DDBJ databases">
        <title>A Gaetbulibacter species isolated from tidal flats and genomic insights of their niches.</title>
        <authorList>
            <person name="Ye Y."/>
        </authorList>
    </citation>
    <scope>NUCLEOTIDE SEQUENCE [LARGE SCALE GENOMIC DNA]</scope>
    <source>
        <strain evidence="2 3">KYW382</strain>
    </source>
</reference>
<dbReference type="PANTHER" id="PTHR10587">
    <property type="entry name" value="GLYCOSYL TRANSFERASE-RELATED"/>
    <property type="match status" value="1"/>
</dbReference>
<dbReference type="InterPro" id="IPR011330">
    <property type="entry name" value="Glyco_hydro/deAcase_b/a-brl"/>
</dbReference>
<dbReference type="PROSITE" id="PS51257">
    <property type="entry name" value="PROKAR_LIPOPROTEIN"/>
    <property type="match status" value="1"/>
</dbReference>
<evidence type="ECO:0000313" key="3">
    <source>
        <dbReference type="Proteomes" id="UP001610100"/>
    </source>
</evidence>
<keyword evidence="3" id="KW-1185">Reference proteome</keyword>
<dbReference type="InterPro" id="IPR050248">
    <property type="entry name" value="Polysacc_deacetylase_ArnD"/>
</dbReference>
<accession>A0ABW7MVA8</accession>
<dbReference type="Gene3D" id="3.20.20.370">
    <property type="entry name" value="Glycoside hydrolase/deacetylase"/>
    <property type="match status" value="1"/>
</dbReference>
<gene>
    <name evidence="2" type="ORF">V8G58_02355</name>
</gene>
<sequence length="324" mass="37600">MKILPGIIFVLILSVLGCKDGKNNYAEKEPLSINKSETGKPTVSFTFDDGSTQDIAGFPFKEWNQMILTHLEEEDLKAIFFVTGQNKLDENGQFLLESWTKNGHKIANHTFTHPNFNAEKNNANVFEQELKATDTIISKFKNSIKLFRFPYLKEGQNKTKVDSLRNILAAYGYHNGYVTIDTSDWYINQRLINKIRKLGFENTAIEKFRDFYLQHILERANYYEKLSFEINKNHIHHVILLHHNLTSALFLGNLIERFKEEGWDVTDADKAYKDDIFKDIPRTEFAGESLIYSLAKQSGNYNNSLRYPAEDSRYEKDKMDKLGL</sequence>
<proteinExistence type="predicted"/>
<dbReference type="RefSeq" id="WP_344739271.1">
    <property type="nucleotide sequence ID" value="NZ_BAABAY010000001.1"/>
</dbReference>
<name>A0ABW7MVA8_9FLAO</name>
<dbReference type="EMBL" id="JBAWKB010000001">
    <property type="protein sequence ID" value="MFH6770761.1"/>
    <property type="molecule type" value="Genomic_DNA"/>
</dbReference>